<organism evidence="2 3">
    <name type="scientific">Oxalicibacterium solurbis</name>
    <dbReference type="NCBI Taxonomy" id="69280"/>
    <lineage>
        <taxon>Bacteria</taxon>
        <taxon>Pseudomonadati</taxon>
        <taxon>Pseudomonadota</taxon>
        <taxon>Betaproteobacteria</taxon>
        <taxon>Burkholderiales</taxon>
        <taxon>Oxalobacteraceae</taxon>
        <taxon>Oxalicibacterium</taxon>
    </lineage>
</organism>
<sequence length="57" mass="6670">MPNQDNPSNKAGNKEKKREQISASKNRQEEKDKSVDQNDYIDTESEFSVIESLREKR</sequence>
<feature type="compositionally biased region" description="Basic and acidic residues" evidence="1">
    <location>
        <begin position="12"/>
        <end position="36"/>
    </location>
</feature>
<reference evidence="2" key="2">
    <citation type="submission" date="2020-09" db="EMBL/GenBank/DDBJ databases">
        <authorList>
            <person name="Sun Q."/>
            <person name="Sedlacek I."/>
        </authorList>
    </citation>
    <scope>NUCLEOTIDE SEQUENCE</scope>
    <source>
        <strain evidence="2">CCM 7664</strain>
    </source>
</reference>
<dbReference type="EMBL" id="BMDP01000002">
    <property type="protein sequence ID" value="GGI54463.1"/>
    <property type="molecule type" value="Genomic_DNA"/>
</dbReference>
<dbReference type="AlphaFoldDB" id="A0A8J3F663"/>
<feature type="compositionally biased region" description="Polar residues" evidence="1">
    <location>
        <begin position="1"/>
        <end position="11"/>
    </location>
</feature>
<comment type="caution">
    <text evidence="2">The sequence shown here is derived from an EMBL/GenBank/DDBJ whole genome shotgun (WGS) entry which is preliminary data.</text>
</comment>
<evidence type="ECO:0000256" key="1">
    <source>
        <dbReference type="SAM" id="MobiDB-lite"/>
    </source>
</evidence>
<evidence type="ECO:0000313" key="3">
    <source>
        <dbReference type="Proteomes" id="UP000627205"/>
    </source>
</evidence>
<name>A0A8J3F663_9BURK</name>
<dbReference type="Proteomes" id="UP000627205">
    <property type="component" value="Unassembled WGS sequence"/>
</dbReference>
<proteinExistence type="predicted"/>
<keyword evidence="3" id="KW-1185">Reference proteome</keyword>
<evidence type="ECO:0000313" key="2">
    <source>
        <dbReference type="EMBL" id="GGI54463.1"/>
    </source>
</evidence>
<protein>
    <submittedName>
        <fullName evidence="2">Uncharacterized protein</fullName>
    </submittedName>
</protein>
<accession>A0A8J3F663</accession>
<feature type="region of interest" description="Disordered" evidence="1">
    <location>
        <begin position="1"/>
        <end position="57"/>
    </location>
</feature>
<reference evidence="2" key="1">
    <citation type="journal article" date="2014" name="Int. J. Syst. Evol. Microbiol.">
        <title>Complete genome sequence of Corynebacterium casei LMG S-19264T (=DSM 44701T), isolated from a smear-ripened cheese.</title>
        <authorList>
            <consortium name="US DOE Joint Genome Institute (JGI-PGF)"/>
            <person name="Walter F."/>
            <person name="Albersmeier A."/>
            <person name="Kalinowski J."/>
            <person name="Ruckert C."/>
        </authorList>
    </citation>
    <scope>NUCLEOTIDE SEQUENCE</scope>
    <source>
        <strain evidence="2">CCM 7664</strain>
    </source>
</reference>
<gene>
    <name evidence="2" type="ORF">GCM10011430_16370</name>
</gene>
<dbReference type="RefSeq" id="WP_188420514.1">
    <property type="nucleotide sequence ID" value="NZ_BMDP01000002.1"/>
</dbReference>